<dbReference type="EMBL" id="CP106753">
    <property type="protein sequence ID" value="UXY16039.1"/>
    <property type="molecule type" value="Genomic_DNA"/>
</dbReference>
<dbReference type="Proteomes" id="UP001061302">
    <property type="component" value="Chromosome"/>
</dbReference>
<dbReference type="InterPro" id="IPR014729">
    <property type="entry name" value="Rossmann-like_a/b/a_fold"/>
</dbReference>
<proteinExistence type="inferred from homology"/>
<dbReference type="PANTHER" id="PTHR43153">
    <property type="entry name" value="ELECTRON TRANSFER FLAVOPROTEIN ALPHA"/>
    <property type="match status" value="1"/>
</dbReference>
<accession>A0ABY6DNV6</accession>
<dbReference type="CDD" id="cd01715">
    <property type="entry name" value="ETF_alpha"/>
    <property type="match status" value="1"/>
</dbReference>
<comment type="similarity">
    <text evidence="1">Belongs to the ETF alpha-subunit/FixB family.</text>
</comment>
<dbReference type="InterPro" id="IPR033947">
    <property type="entry name" value="ETF_alpha_N"/>
</dbReference>
<evidence type="ECO:0000256" key="1">
    <source>
        <dbReference type="ARBA" id="ARBA00005817"/>
    </source>
</evidence>
<dbReference type="PANTHER" id="PTHR43153:SF1">
    <property type="entry name" value="ELECTRON TRANSFER FLAVOPROTEIN SUBUNIT ALPHA, MITOCHONDRIAL"/>
    <property type="match status" value="1"/>
</dbReference>
<dbReference type="SMART" id="SM00893">
    <property type="entry name" value="ETF"/>
    <property type="match status" value="1"/>
</dbReference>
<protein>
    <submittedName>
        <fullName evidence="4">FAD-binding protein</fullName>
    </submittedName>
</protein>
<dbReference type="SUPFAM" id="SSF52467">
    <property type="entry name" value="DHS-like NAD/FAD-binding domain"/>
    <property type="match status" value="1"/>
</dbReference>
<dbReference type="PIRSF" id="PIRSF000089">
    <property type="entry name" value="Electra_flavoP_a"/>
    <property type="match status" value="1"/>
</dbReference>
<feature type="domain" description="Electron transfer flavoprotein alpha/beta-subunit N-terminal" evidence="3">
    <location>
        <begin position="3"/>
        <end position="181"/>
    </location>
</feature>
<evidence type="ECO:0000313" key="4">
    <source>
        <dbReference type="EMBL" id="UXY16039.1"/>
    </source>
</evidence>
<evidence type="ECO:0000259" key="3">
    <source>
        <dbReference type="SMART" id="SM00893"/>
    </source>
</evidence>
<evidence type="ECO:0000313" key="5">
    <source>
        <dbReference type="Proteomes" id="UP001061302"/>
    </source>
</evidence>
<organism evidence="4 5">
    <name type="scientific">Chitiniphilus purpureus</name>
    <dbReference type="NCBI Taxonomy" id="2981137"/>
    <lineage>
        <taxon>Bacteria</taxon>
        <taxon>Pseudomonadati</taxon>
        <taxon>Pseudomonadota</taxon>
        <taxon>Betaproteobacteria</taxon>
        <taxon>Neisseriales</taxon>
        <taxon>Chitinibacteraceae</taxon>
        <taxon>Chitiniphilus</taxon>
    </lineage>
</organism>
<dbReference type="Pfam" id="PF00766">
    <property type="entry name" value="ETF_alpha"/>
    <property type="match status" value="1"/>
</dbReference>
<dbReference type="SUPFAM" id="SSF52402">
    <property type="entry name" value="Adenine nucleotide alpha hydrolases-like"/>
    <property type="match status" value="1"/>
</dbReference>
<keyword evidence="2" id="KW-0249">Electron transport</keyword>
<dbReference type="InterPro" id="IPR014730">
    <property type="entry name" value="ETF_a/b_N"/>
</dbReference>
<gene>
    <name evidence="4" type="ORF">N8I74_03180</name>
</gene>
<keyword evidence="2" id="KW-0813">Transport</keyword>
<dbReference type="InterPro" id="IPR014731">
    <property type="entry name" value="ETF_asu_C"/>
</dbReference>
<dbReference type="RefSeq" id="WP_263125476.1">
    <property type="nucleotide sequence ID" value="NZ_CP106753.1"/>
</dbReference>
<reference evidence="4" key="1">
    <citation type="submission" date="2022-10" db="EMBL/GenBank/DDBJ databases">
        <title>Chitiniphilus purpureus sp. nov., a novel chitin-degrading bacterium isolated from crawfish pond sediment.</title>
        <authorList>
            <person name="Li K."/>
        </authorList>
    </citation>
    <scope>NUCLEOTIDE SEQUENCE</scope>
    <source>
        <strain evidence="4">CD1</strain>
    </source>
</reference>
<sequence length="309" mass="31423">MSVLILAEHDGRQLKQATRQAVGAAQAWGAPVDLLLLGSDTATVAADAATVAGVARVLRVDAPHLAHPLAEDVANVIANLARDYKVVLAAHTAFAKSALPRAAALLDVAMVADAVAITAPNTYVRPMYAGNVHATVQNDEPIQLLTVRATAFAAAGSGGAATVTTLAAPAPSELARWVDESRSVSDRPELASARVVISGGRSLGERFEAVLGPLAQQLGGALGATRAAVDAGFAPNDIQVGQTGTVVAPELYIAAGVSGAAQHLAGMKDSKVIVAINLDPDAAIFQVADYGLVADLFEAVPQLTAALKN</sequence>
<dbReference type="InterPro" id="IPR001308">
    <property type="entry name" value="ETF_a/FixB"/>
</dbReference>
<dbReference type="Pfam" id="PF01012">
    <property type="entry name" value="ETF"/>
    <property type="match status" value="1"/>
</dbReference>
<evidence type="ECO:0000256" key="2">
    <source>
        <dbReference type="ARBA" id="ARBA00022982"/>
    </source>
</evidence>
<name>A0ABY6DNV6_9NEIS</name>
<dbReference type="Gene3D" id="3.40.50.1220">
    <property type="entry name" value="TPP-binding domain"/>
    <property type="match status" value="1"/>
</dbReference>
<dbReference type="InterPro" id="IPR029035">
    <property type="entry name" value="DHS-like_NAD/FAD-binding_dom"/>
</dbReference>
<dbReference type="Gene3D" id="3.40.50.620">
    <property type="entry name" value="HUPs"/>
    <property type="match status" value="1"/>
</dbReference>
<keyword evidence="5" id="KW-1185">Reference proteome</keyword>